<evidence type="ECO:0000256" key="7">
    <source>
        <dbReference type="RuleBase" id="RU365090"/>
    </source>
</evidence>
<dbReference type="NCBIfam" id="NF045515">
    <property type="entry name" value="Glp_gephyrin"/>
    <property type="match status" value="1"/>
</dbReference>
<organism evidence="9 10">
    <name type="scientific">Arthrobacter pityocampae</name>
    <dbReference type="NCBI Taxonomy" id="547334"/>
    <lineage>
        <taxon>Bacteria</taxon>
        <taxon>Bacillati</taxon>
        <taxon>Actinomycetota</taxon>
        <taxon>Actinomycetes</taxon>
        <taxon>Micrococcales</taxon>
        <taxon>Micrococcaceae</taxon>
        <taxon>Arthrobacter</taxon>
    </lineage>
</organism>
<keyword evidence="4 7" id="KW-0500">Molybdenum</keyword>
<proteinExistence type="inferred from homology"/>
<gene>
    <name evidence="9" type="ORF">C4K88_06825</name>
</gene>
<comment type="similarity">
    <text evidence="3 7">Belongs to the MoeA family.</text>
</comment>
<accession>A0A2S5IXV5</accession>
<evidence type="ECO:0000256" key="4">
    <source>
        <dbReference type="ARBA" id="ARBA00022505"/>
    </source>
</evidence>
<dbReference type="RefSeq" id="WP_104120899.1">
    <property type="nucleotide sequence ID" value="NZ_PRKW01000003.1"/>
</dbReference>
<dbReference type="NCBIfam" id="TIGR00177">
    <property type="entry name" value="molyb_syn"/>
    <property type="match status" value="1"/>
</dbReference>
<dbReference type="AlphaFoldDB" id="A0A2S5IXV5"/>
<dbReference type="PANTHER" id="PTHR10192">
    <property type="entry name" value="MOLYBDOPTERIN BIOSYNTHESIS PROTEIN"/>
    <property type="match status" value="1"/>
</dbReference>
<evidence type="ECO:0000256" key="1">
    <source>
        <dbReference type="ARBA" id="ARBA00002901"/>
    </source>
</evidence>
<dbReference type="PANTHER" id="PTHR10192:SF5">
    <property type="entry name" value="GEPHYRIN"/>
    <property type="match status" value="1"/>
</dbReference>
<dbReference type="EC" id="2.10.1.1" evidence="7"/>
<keyword evidence="7 9" id="KW-0808">Transferase</keyword>
<evidence type="ECO:0000256" key="6">
    <source>
        <dbReference type="ARBA" id="ARBA00047317"/>
    </source>
</evidence>
<dbReference type="Gene3D" id="2.170.190.11">
    <property type="entry name" value="Molybdopterin biosynthesis moea protein, domain 3"/>
    <property type="match status" value="1"/>
</dbReference>
<feature type="domain" description="MoaB/Mog" evidence="8">
    <location>
        <begin position="190"/>
        <end position="327"/>
    </location>
</feature>
<reference evidence="9 10" key="1">
    <citation type="journal article" date="2014" name="Int. J. Syst. Evol. Microbiol.">
        <title>Arthrobacter pityocampae sp. nov., isolated from Thaumetopoea pityocampa (Lep., Thaumetopoeidae).</title>
        <authorList>
            <person name="Ince I.A."/>
            <person name="Demirbag Z."/>
            <person name="Kati H."/>
        </authorList>
    </citation>
    <scope>NUCLEOTIDE SEQUENCE [LARGE SCALE GENOMIC DNA]</scope>
    <source>
        <strain evidence="9 10">Tp2</strain>
    </source>
</reference>
<evidence type="ECO:0000313" key="9">
    <source>
        <dbReference type="EMBL" id="PPB49408.1"/>
    </source>
</evidence>
<evidence type="ECO:0000256" key="5">
    <source>
        <dbReference type="ARBA" id="ARBA00023150"/>
    </source>
</evidence>
<evidence type="ECO:0000256" key="3">
    <source>
        <dbReference type="ARBA" id="ARBA00010763"/>
    </source>
</evidence>
<dbReference type="SMART" id="SM00852">
    <property type="entry name" value="MoCF_biosynth"/>
    <property type="match status" value="1"/>
</dbReference>
<dbReference type="InterPro" id="IPR005110">
    <property type="entry name" value="MoeA_linker/N"/>
</dbReference>
<dbReference type="InterPro" id="IPR001453">
    <property type="entry name" value="MoaB/Mog_dom"/>
</dbReference>
<dbReference type="EMBL" id="PRKW01000003">
    <property type="protein sequence ID" value="PPB49408.1"/>
    <property type="molecule type" value="Genomic_DNA"/>
</dbReference>
<dbReference type="InterPro" id="IPR036688">
    <property type="entry name" value="MoeA_C_domain_IV_sf"/>
</dbReference>
<comment type="caution">
    <text evidence="9">The sequence shown here is derived from an EMBL/GenBank/DDBJ whole genome shotgun (WGS) entry which is preliminary data.</text>
</comment>
<keyword evidence="7" id="KW-0479">Metal-binding</keyword>
<evidence type="ECO:0000256" key="2">
    <source>
        <dbReference type="ARBA" id="ARBA00005046"/>
    </source>
</evidence>
<name>A0A2S5IXV5_9MICC</name>
<protein>
    <recommendedName>
        <fullName evidence="7">Molybdopterin molybdenumtransferase</fullName>
        <ecNumber evidence="7">2.10.1.1</ecNumber>
    </recommendedName>
</protein>
<keyword evidence="5 7" id="KW-0501">Molybdenum cofactor biosynthesis</keyword>
<dbReference type="SUPFAM" id="SSF63867">
    <property type="entry name" value="MoeA C-terminal domain-like"/>
    <property type="match status" value="1"/>
</dbReference>
<dbReference type="GO" id="GO:0046872">
    <property type="term" value="F:metal ion binding"/>
    <property type="evidence" value="ECO:0007669"/>
    <property type="project" value="UniProtKB-UniRule"/>
</dbReference>
<dbReference type="GO" id="GO:0005829">
    <property type="term" value="C:cytosol"/>
    <property type="evidence" value="ECO:0007669"/>
    <property type="project" value="TreeGrafter"/>
</dbReference>
<comment type="pathway">
    <text evidence="2 7">Cofactor biosynthesis; molybdopterin biosynthesis.</text>
</comment>
<dbReference type="Pfam" id="PF00994">
    <property type="entry name" value="MoCF_biosynth"/>
    <property type="match status" value="1"/>
</dbReference>
<dbReference type="InterPro" id="IPR005111">
    <property type="entry name" value="MoeA_C_domain_IV"/>
</dbReference>
<dbReference type="InterPro" id="IPR036135">
    <property type="entry name" value="MoeA_linker/N_sf"/>
</dbReference>
<evidence type="ECO:0000259" key="8">
    <source>
        <dbReference type="SMART" id="SM00852"/>
    </source>
</evidence>
<sequence>MRRTVAEHQAAVAGLLQAGGGTRRAAEVLALRDAPGRALAEDVKAPVNLPPFDNAQMDGYAVHAADLAGTAPLTVADPIPAGIAPPPLAPGTAAPIMTGAMLPAGAAAVVPIERADPDRFYSDAERADGTATVRLPGGIDAGLFVRRAGSDLAQGGTALRAGALLGAAQLGLLAACGVGEVRVAPRFRVLLLSTGNEVTEPGADLAPGRIYDANTTLLEAALREAGADVTRHRLLGDDPAVLREDLATITAGSTDLVLSTGGISQGAYEVVKQALADSRVEFSSVALQPGGPQAHGTLAGVPFLGFPGNPVSAIVSFEMFLRPALSRVTGVPAPRPVLGAVLAEGVDSPPAKHQVRRGIYREGRVSLVGGPESHLLHALAAANCLVHLPEGVASLPAGSRVEVTLIGPIPVEPLASGAPIAVYRAASGGMDSAERTPT</sequence>
<keyword evidence="7" id="KW-0460">Magnesium</keyword>
<evidence type="ECO:0000313" key="10">
    <source>
        <dbReference type="Proteomes" id="UP000239297"/>
    </source>
</evidence>
<keyword evidence="10" id="KW-1185">Reference proteome</keyword>
<comment type="catalytic activity">
    <reaction evidence="6">
        <text>adenylyl-molybdopterin + molybdate = Mo-molybdopterin + AMP + H(+)</text>
        <dbReference type="Rhea" id="RHEA:35047"/>
        <dbReference type="ChEBI" id="CHEBI:15378"/>
        <dbReference type="ChEBI" id="CHEBI:36264"/>
        <dbReference type="ChEBI" id="CHEBI:62727"/>
        <dbReference type="ChEBI" id="CHEBI:71302"/>
        <dbReference type="ChEBI" id="CHEBI:456215"/>
        <dbReference type="EC" id="2.10.1.1"/>
    </reaction>
</comment>
<dbReference type="Proteomes" id="UP000239297">
    <property type="component" value="Unassembled WGS sequence"/>
</dbReference>
<comment type="function">
    <text evidence="1 7">Catalyzes the insertion of molybdate into adenylated molybdopterin with the concomitant release of AMP.</text>
</comment>
<dbReference type="Gene3D" id="3.90.105.10">
    <property type="entry name" value="Molybdopterin biosynthesis moea protein, domain 2"/>
    <property type="match status" value="1"/>
</dbReference>
<dbReference type="GO" id="GO:0006777">
    <property type="term" value="P:Mo-molybdopterin cofactor biosynthetic process"/>
    <property type="evidence" value="ECO:0007669"/>
    <property type="project" value="UniProtKB-UniRule"/>
</dbReference>
<dbReference type="SUPFAM" id="SSF63882">
    <property type="entry name" value="MoeA N-terminal region -like"/>
    <property type="match status" value="1"/>
</dbReference>
<dbReference type="InterPro" id="IPR036425">
    <property type="entry name" value="MoaB/Mog-like_dom_sf"/>
</dbReference>
<dbReference type="Gene3D" id="2.40.340.10">
    <property type="entry name" value="MoeA, C-terminal, domain IV"/>
    <property type="match status" value="1"/>
</dbReference>
<dbReference type="Pfam" id="PF03453">
    <property type="entry name" value="MoeA_N"/>
    <property type="match status" value="1"/>
</dbReference>
<dbReference type="UniPathway" id="UPA00344"/>
<dbReference type="GO" id="GO:0061599">
    <property type="term" value="F:molybdopterin molybdotransferase activity"/>
    <property type="evidence" value="ECO:0007669"/>
    <property type="project" value="UniProtKB-UniRule"/>
</dbReference>
<dbReference type="Pfam" id="PF03454">
    <property type="entry name" value="MoeA_C"/>
    <property type="match status" value="1"/>
</dbReference>
<dbReference type="OrthoDB" id="9804758at2"/>
<comment type="cofactor">
    <cofactor evidence="7">
        <name>Mg(2+)</name>
        <dbReference type="ChEBI" id="CHEBI:18420"/>
    </cofactor>
</comment>
<dbReference type="Gene3D" id="3.40.980.10">
    <property type="entry name" value="MoaB/Mog-like domain"/>
    <property type="match status" value="1"/>
</dbReference>
<dbReference type="InterPro" id="IPR038987">
    <property type="entry name" value="MoeA-like"/>
</dbReference>
<dbReference type="SUPFAM" id="SSF53218">
    <property type="entry name" value="Molybdenum cofactor biosynthesis proteins"/>
    <property type="match status" value="1"/>
</dbReference>
<dbReference type="CDD" id="cd00887">
    <property type="entry name" value="MoeA"/>
    <property type="match status" value="1"/>
</dbReference>